<keyword evidence="1" id="KW-0812">Transmembrane</keyword>
<evidence type="ECO:0000313" key="3">
    <source>
        <dbReference type="Proteomes" id="UP000006329"/>
    </source>
</evidence>
<feature type="transmembrane region" description="Helical" evidence="1">
    <location>
        <begin position="7"/>
        <end position="25"/>
    </location>
</feature>
<evidence type="ECO:0000256" key="1">
    <source>
        <dbReference type="SAM" id="Phobius"/>
    </source>
</evidence>
<dbReference type="EMBL" id="AHON02000063">
    <property type="protein sequence ID" value="EKO32688.1"/>
    <property type="molecule type" value="Genomic_DNA"/>
</dbReference>
<evidence type="ECO:0000313" key="2">
    <source>
        <dbReference type="EMBL" id="EKO32688.1"/>
    </source>
</evidence>
<dbReference type="AlphaFoldDB" id="A0A0E2BBU1"/>
<name>A0A0E2BBU1_9LEPT</name>
<dbReference type="GeneID" id="29741549"/>
<gene>
    <name evidence="2" type="ORF">LEP1GSC179_3048</name>
</gene>
<accession>A0A0E2BBU1</accession>
<protein>
    <submittedName>
        <fullName evidence="2">Uncharacterized protein</fullName>
    </submittedName>
</protein>
<keyword evidence="1" id="KW-0472">Membrane</keyword>
<comment type="caution">
    <text evidence="2">The sequence shown here is derived from an EMBL/GenBank/DDBJ whole genome shotgun (WGS) entry which is preliminary data.</text>
</comment>
<proteinExistence type="predicted"/>
<reference evidence="2" key="1">
    <citation type="submission" date="2012-10" db="EMBL/GenBank/DDBJ databases">
        <authorList>
            <person name="Harkins D.M."/>
            <person name="Durkin A.S."/>
            <person name="Brinkac L.M."/>
            <person name="Haft D.H."/>
            <person name="Selengut J.D."/>
            <person name="Sanka R."/>
            <person name="DePew J."/>
            <person name="Purushe J."/>
            <person name="Matthias M.A."/>
            <person name="Vinetz J.M."/>
            <person name="Sutton G.G."/>
            <person name="Nierman W.C."/>
            <person name="Fouts D.E."/>
        </authorList>
    </citation>
    <scope>NUCLEOTIDE SEQUENCE [LARGE SCALE GENOMIC DNA]</scope>
    <source>
        <strain evidence="2">MOR084</strain>
    </source>
</reference>
<keyword evidence="1" id="KW-1133">Transmembrane helix</keyword>
<dbReference type="Proteomes" id="UP000006329">
    <property type="component" value="Unassembled WGS sequence"/>
</dbReference>
<organism evidence="2 3">
    <name type="scientific">Leptospira santarosai str. MOR084</name>
    <dbReference type="NCBI Taxonomy" id="1049984"/>
    <lineage>
        <taxon>Bacteria</taxon>
        <taxon>Pseudomonadati</taxon>
        <taxon>Spirochaetota</taxon>
        <taxon>Spirochaetia</taxon>
        <taxon>Leptospirales</taxon>
        <taxon>Leptospiraceae</taxon>
        <taxon>Leptospira</taxon>
    </lineage>
</organism>
<dbReference type="RefSeq" id="WP_004461251.1">
    <property type="nucleotide sequence ID" value="NZ_AHON02000063.1"/>
</dbReference>
<keyword evidence="3" id="KW-1185">Reference proteome</keyword>
<sequence length="64" mass="7289">MNFIKRLLYPAYVLGIAGYLTYTNFYGGGSKDVDEVENVPKTVRENPGVYRSHYANFMRYSGGK</sequence>